<dbReference type="RefSeq" id="WP_039678006.1">
    <property type="nucleotide sequence ID" value="NZ_JAWGXO010000020.1"/>
</dbReference>
<dbReference type="PANTHER" id="PTHR30222">
    <property type="entry name" value="SPERMIDINE/PUTRESCINE-BINDING PERIPLASMIC PROTEIN"/>
    <property type="match status" value="1"/>
</dbReference>
<evidence type="ECO:0000256" key="2">
    <source>
        <dbReference type="ARBA" id="ARBA00022448"/>
    </source>
</evidence>
<evidence type="ECO:0000256" key="6">
    <source>
        <dbReference type="SAM" id="SignalP"/>
    </source>
</evidence>
<dbReference type="Proteomes" id="UP000031189">
    <property type="component" value="Unassembled WGS sequence"/>
</dbReference>
<comment type="caution">
    <text evidence="7">The sequence shown here is derived from an EMBL/GenBank/DDBJ whole genome shotgun (WGS) entry which is preliminary data.</text>
</comment>
<evidence type="ECO:0000256" key="3">
    <source>
        <dbReference type="ARBA" id="ARBA00022729"/>
    </source>
</evidence>
<feature type="signal peptide" evidence="6">
    <location>
        <begin position="1"/>
        <end position="23"/>
    </location>
</feature>
<feature type="binding site" evidence="5">
    <location>
        <position position="87"/>
    </location>
    <ligand>
        <name>spermidine</name>
        <dbReference type="ChEBI" id="CHEBI:57834"/>
    </ligand>
</feature>
<gene>
    <name evidence="7" type="ORF">QX51_00835</name>
</gene>
<dbReference type="Gene3D" id="3.40.190.10">
    <property type="entry name" value="Periplasmic binding protein-like II"/>
    <property type="match status" value="2"/>
</dbReference>
<evidence type="ECO:0000256" key="4">
    <source>
        <dbReference type="ARBA" id="ARBA00022764"/>
    </source>
</evidence>
<dbReference type="CDD" id="cd13590">
    <property type="entry name" value="PBP2_PotD_PotF_like"/>
    <property type="match status" value="1"/>
</dbReference>
<reference evidence="7 8" key="1">
    <citation type="submission" date="2014-12" db="EMBL/GenBank/DDBJ databases">
        <title>Draft genome sequence of Terrisporobacter sp. 08-306576, isolated from the blood culture of a bacteremia patient.</title>
        <authorList>
            <person name="Lund L.C."/>
            <person name="Sydenham T.V."/>
            <person name="Hogh S.V."/>
            <person name="Skov M.N."/>
            <person name="Kemp M."/>
            <person name="Justesen U.S."/>
        </authorList>
    </citation>
    <scope>NUCLEOTIDE SEQUENCE [LARGE SCALE GENOMIC DNA]</scope>
    <source>
        <strain evidence="7 8">08-306576</strain>
    </source>
</reference>
<dbReference type="EMBL" id="JWHR01000010">
    <property type="protein sequence ID" value="KHS58782.1"/>
    <property type="molecule type" value="Genomic_DNA"/>
</dbReference>
<evidence type="ECO:0000313" key="7">
    <source>
        <dbReference type="EMBL" id="KHS58782.1"/>
    </source>
</evidence>
<dbReference type="PIRSF" id="PIRSF019574">
    <property type="entry name" value="Periplasmic_polyamine_BP"/>
    <property type="match status" value="1"/>
</dbReference>
<dbReference type="PRINTS" id="PR00909">
    <property type="entry name" value="SPERMDNBNDNG"/>
</dbReference>
<keyword evidence="4" id="KW-0574">Periplasm</keyword>
<dbReference type="GO" id="GO:0015846">
    <property type="term" value="P:polyamine transport"/>
    <property type="evidence" value="ECO:0007669"/>
    <property type="project" value="InterPro"/>
</dbReference>
<dbReference type="PROSITE" id="PS51257">
    <property type="entry name" value="PROKAR_LIPOPROTEIN"/>
    <property type="match status" value="1"/>
</dbReference>
<dbReference type="OrthoDB" id="9769319at2"/>
<sequence length="351" mass="40317">MKFKKISALVLTFVMTASILVGCGGSKSNEVLNIYNVGDYIDEDLITKFEDETGIKVVYETYDTNEAMYQKLKSGSSNYDLIFPSDYMVEKLKEEDMLNEINYSNIPNYEKNMMDNFKTTEYDKNNKYSIPYLWGTFGIVYNKTKVDEKDLQNWDILWNKKYEGQIQMLDSVRDTMGIALMKLGYSINTKDKKEIEEAKNLLIEQLPLIQAYVNDDGKDRLMAGDAAMGIYYSGDASVMMEENPDLGYYIPETGTNQWIDAMCIPKTAENQKEAEQFINFMLDGKNAAQNVEYIQYSTPNKAAFELLSDKLKNDPNAYPSDKVLEKCETFLNLPSDVLKLYDDAWTQIKSQ</sequence>
<dbReference type="AlphaFoldDB" id="A0A0B3W8R9"/>
<evidence type="ECO:0000256" key="5">
    <source>
        <dbReference type="PIRSR" id="PIRSR019574-1"/>
    </source>
</evidence>
<dbReference type="SUPFAM" id="SSF53850">
    <property type="entry name" value="Periplasmic binding protein-like II"/>
    <property type="match status" value="1"/>
</dbReference>
<protein>
    <submittedName>
        <fullName evidence="7">Spermidine/putrescine ABC transporter substrate-binding protein</fullName>
    </submittedName>
</protein>
<dbReference type="InterPro" id="IPR001188">
    <property type="entry name" value="Sperm_putr-bd"/>
</dbReference>
<dbReference type="InterPro" id="IPR006059">
    <property type="entry name" value="SBP"/>
</dbReference>
<keyword evidence="2" id="KW-0813">Transport</keyword>
<keyword evidence="3 6" id="KW-0732">Signal</keyword>
<dbReference type="STRING" id="1577792.QX51_00835"/>
<evidence type="ECO:0000256" key="1">
    <source>
        <dbReference type="ARBA" id="ARBA00004418"/>
    </source>
</evidence>
<dbReference type="Pfam" id="PF13416">
    <property type="entry name" value="SBP_bac_8"/>
    <property type="match status" value="1"/>
</dbReference>
<organism evidence="7 8">
    <name type="scientific">Terrisporobacter othiniensis</name>
    <dbReference type="NCBI Taxonomy" id="1577792"/>
    <lineage>
        <taxon>Bacteria</taxon>
        <taxon>Bacillati</taxon>
        <taxon>Bacillota</taxon>
        <taxon>Clostridia</taxon>
        <taxon>Peptostreptococcales</taxon>
        <taxon>Peptostreptococcaceae</taxon>
        <taxon>Terrisporobacter</taxon>
    </lineage>
</organism>
<dbReference type="PANTHER" id="PTHR30222:SF17">
    <property type="entry name" value="SPERMIDINE_PUTRESCINE-BINDING PERIPLASMIC PROTEIN"/>
    <property type="match status" value="1"/>
</dbReference>
<evidence type="ECO:0000313" key="8">
    <source>
        <dbReference type="Proteomes" id="UP000031189"/>
    </source>
</evidence>
<proteinExistence type="predicted"/>
<accession>A0A0B3W8R9</accession>
<dbReference type="GO" id="GO:0019808">
    <property type="term" value="F:polyamine binding"/>
    <property type="evidence" value="ECO:0007669"/>
    <property type="project" value="InterPro"/>
</dbReference>
<name>A0A0B3W8R9_9FIRM</name>
<comment type="subcellular location">
    <subcellularLocation>
        <location evidence="1">Periplasm</location>
    </subcellularLocation>
</comment>
<dbReference type="GO" id="GO:0042597">
    <property type="term" value="C:periplasmic space"/>
    <property type="evidence" value="ECO:0007669"/>
    <property type="project" value="UniProtKB-SubCell"/>
</dbReference>
<keyword evidence="8" id="KW-1185">Reference proteome</keyword>
<feature type="chain" id="PRO_5038491114" evidence="6">
    <location>
        <begin position="24"/>
        <end position="351"/>
    </location>
</feature>